<protein>
    <submittedName>
        <fullName evidence="1">Uncharacterized protein</fullName>
    </submittedName>
</protein>
<reference evidence="1" key="3">
    <citation type="submission" date="2023-05" db="EMBL/GenBank/DDBJ databases">
        <authorList>
            <person name="Smith C.H."/>
        </authorList>
    </citation>
    <scope>NUCLEOTIDE SEQUENCE</scope>
    <source>
        <strain evidence="1">CHS0354</strain>
        <tissue evidence="1">Mantle</tissue>
    </source>
</reference>
<gene>
    <name evidence="1" type="ORF">CHS0354_018750</name>
</gene>
<dbReference type="Proteomes" id="UP001195483">
    <property type="component" value="Unassembled WGS sequence"/>
</dbReference>
<name>A0AAE0T455_9BIVA</name>
<keyword evidence="2" id="KW-1185">Reference proteome</keyword>
<reference evidence="1" key="2">
    <citation type="journal article" date="2021" name="Genome Biol. Evol.">
        <title>Developing a high-quality reference genome for a parasitic bivalve with doubly uniparental inheritance (Bivalvia: Unionida).</title>
        <authorList>
            <person name="Smith C.H."/>
        </authorList>
    </citation>
    <scope>NUCLEOTIDE SEQUENCE</scope>
    <source>
        <strain evidence="1">CHS0354</strain>
        <tissue evidence="1">Mantle</tissue>
    </source>
</reference>
<reference evidence="1" key="1">
    <citation type="journal article" date="2021" name="Genome Biol. Evol.">
        <title>A High-Quality Reference Genome for a Parasitic Bivalve with Doubly Uniparental Inheritance (Bivalvia: Unionida).</title>
        <authorList>
            <person name="Smith C.H."/>
        </authorList>
    </citation>
    <scope>NUCLEOTIDE SEQUENCE</scope>
    <source>
        <strain evidence="1">CHS0354</strain>
    </source>
</reference>
<evidence type="ECO:0000313" key="1">
    <source>
        <dbReference type="EMBL" id="KAK3602888.1"/>
    </source>
</evidence>
<comment type="caution">
    <text evidence="1">The sequence shown here is derived from an EMBL/GenBank/DDBJ whole genome shotgun (WGS) entry which is preliminary data.</text>
</comment>
<dbReference type="EMBL" id="JAEAOA010001148">
    <property type="protein sequence ID" value="KAK3602888.1"/>
    <property type="molecule type" value="Genomic_DNA"/>
</dbReference>
<evidence type="ECO:0000313" key="2">
    <source>
        <dbReference type="Proteomes" id="UP001195483"/>
    </source>
</evidence>
<sequence>MPCCTRTSTACCARLRMSKYIKETRNKYSSNHYTARKTNVLVKCAEFSSLRHKTYVIPKADNVGISKAKGISQRGSKCQHPTPNPPRIATRNESVQHSLSAVCIEQTRGFNSIDFVFITRVSRCYPSQHDNFRNCNKYHLLVRRNTSPFRAATTVVSCQTLSAIGLACSLAVLAADISPVLTIVKIADQHEYR</sequence>
<proteinExistence type="predicted"/>
<organism evidence="1 2">
    <name type="scientific">Potamilus streckersoni</name>
    <dbReference type="NCBI Taxonomy" id="2493646"/>
    <lineage>
        <taxon>Eukaryota</taxon>
        <taxon>Metazoa</taxon>
        <taxon>Spiralia</taxon>
        <taxon>Lophotrochozoa</taxon>
        <taxon>Mollusca</taxon>
        <taxon>Bivalvia</taxon>
        <taxon>Autobranchia</taxon>
        <taxon>Heteroconchia</taxon>
        <taxon>Palaeoheterodonta</taxon>
        <taxon>Unionida</taxon>
        <taxon>Unionoidea</taxon>
        <taxon>Unionidae</taxon>
        <taxon>Ambleminae</taxon>
        <taxon>Lampsilini</taxon>
        <taxon>Potamilus</taxon>
    </lineage>
</organism>
<dbReference type="AlphaFoldDB" id="A0AAE0T455"/>
<accession>A0AAE0T455</accession>